<dbReference type="eggNOG" id="COG4828">
    <property type="taxonomic scope" value="Bacteria"/>
</dbReference>
<feature type="transmembrane region" description="Helical" evidence="1">
    <location>
        <begin position="58"/>
        <end position="78"/>
    </location>
</feature>
<dbReference type="PATRIC" id="fig|1300345.3.peg.1628"/>
<reference evidence="2 3" key="1">
    <citation type="submission" date="2014-09" db="EMBL/GenBank/DDBJ databases">
        <title>Genome sequences of Lysobacter dokdonensis DS-58.</title>
        <authorList>
            <person name="Kim J.F."/>
            <person name="Kwak M.-J."/>
        </authorList>
    </citation>
    <scope>NUCLEOTIDE SEQUENCE [LARGE SCALE GENOMIC DNA]</scope>
    <source>
        <strain evidence="2 3">DS-58</strain>
    </source>
</reference>
<dbReference type="RefSeq" id="WP_036168472.1">
    <property type="nucleotide sequence ID" value="NZ_JRKJ01000008.1"/>
</dbReference>
<dbReference type="Proteomes" id="UP000030518">
    <property type="component" value="Unassembled WGS sequence"/>
</dbReference>
<evidence type="ECO:0000313" key="2">
    <source>
        <dbReference type="EMBL" id="KGQ19437.1"/>
    </source>
</evidence>
<dbReference type="STRING" id="1300345.LF41_3090"/>
<dbReference type="PANTHER" id="PTHR38468">
    <property type="entry name" value="SLL0939 PROTEIN"/>
    <property type="match status" value="1"/>
</dbReference>
<evidence type="ECO:0000313" key="3">
    <source>
        <dbReference type="Proteomes" id="UP000030518"/>
    </source>
</evidence>
<dbReference type="Pfam" id="PF07784">
    <property type="entry name" value="DUF1622"/>
    <property type="match status" value="1"/>
</dbReference>
<keyword evidence="3" id="KW-1185">Reference proteome</keyword>
<feature type="transmembrane region" description="Helical" evidence="1">
    <location>
        <begin position="12"/>
        <end position="37"/>
    </location>
</feature>
<evidence type="ECO:0000256" key="1">
    <source>
        <dbReference type="SAM" id="Phobius"/>
    </source>
</evidence>
<dbReference type="PANTHER" id="PTHR38468:SF1">
    <property type="entry name" value="SLL0939 PROTEIN"/>
    <property type="match status" value="1"/>
</dbReference>
<dbReference type="AlphaFoldDB" id="A0A0A2WL34"/>
<sequence>MEALFREVSQHIALALEAISVLMIAIGAVEALVRIVVPLVRNLASQGRRRAAWLSLARWLLLGLEFMLAADIVRTAIAPTWDDIGKLAAIAVIRTFLNFFLERDLDAAAREGAKDAPEVA</sequence>
<keyword evidence="1" id="KW-0472">Membrane</keyword>
<comment type="caution">
    <text evidence="2">The sequence shown here is derived from an EMBL/GenBank/DDBJ whole genome shotgun (WGS) entry which is preliminary data.</text>
</comment>
<proteinExistence type="predicted"/>
<dbReference type="OrthoDB" id="9812897at2"/>
<keyword evidence="1" id="KW-0812">Transmembrane</keyword>
<accession>A0A0A2WL34</accession>
<organism evidence="2 3">
    <name type="scientific">Lysobacter dokdonensis DS-58</name>
    <dbReference type="NCBI Taxonomy" id="1300345"/>
    <lineage>
        <taxon>Bacteria</taxon>
        <taxon>Pseudomonadati</taxon>
        <taxon>Pseudomonadota</taxon>
        <taxon>Gammaproteobacteria</taxon>
        <taxon>Lysobacterales</taxon>
        <taxon>Lysobacteraceae</taxon>
        <taxon>Noviluteimonas</taxon>
    </lineage>
</organism>
<dbReference type="InterPro" id="IPR012427">
    <property type="entry name" value="DUF1622"/>
</dbReference>
<keyword evidence="1" id="KW-1133">Transmembrane helix</keyword>
<name>A0A0A2WL34_9GAMM</name>
<gene>
    <name evidence="2" type="ORF">LF41_3090</name>
</gene>
<protein>
    <submittedName>
        <fullName evidence="2">Putative membrane protein</fullName>
    </submittedName>
</protein>
<dbReference type="EMBL" id="JRKJ01000008">
    <property type="protein sequence ID" value="KGQ19437.1"/>
    <property type="molecule type" value="Genomic_DNA"/>
</dbReference>